<dbReference type="AlphaFoldDB" id="A0ABD2ZAN2"/>
<gene>
    <name evidence="1" type="ORF">ACH5RR_023410</name>
</gene>
<organism evidence="1 2">
    <name type="scientific">Cinchona calisaya</name>
    <dbReference type="NCBI Taxonomy" id="153742"/>
    <lineage>
        <taxon>Eukaryota</taxon>
        <taxon>Viridiplantae</taxon>
        <taxon>Streptophyta</taxon>
        <taxon>Embryophyta</taxon>
        <taxon>Tracheophyta</taxon>
        <taxon>Spermatophyta</taxon>
        <taxon>Magnoliopsida</taxon>
        <taxon>eudicotyledons</taxon>
        <taxon>Gunneridae</taxon>
        <taxon>Pentapetalae</taxon>
        <taxon>asterids</taxon>
        <taxon>lamiids</taxon>
        <taxon>Gentianales</taxon>
        <taxon>Rubiaceae</taxon>
        <taxon>Cinchonoideae</taxon>
        <taxon>Cinchoneae</taxon>
        <taxon>Cinchona</taxon>
    </lineage>
</organism>
<evidence type="ECO:0000313" key="1">
    <source>
        <dbReference type="EMBL" id="KAL3516508.1"/>
    </source>
</evidence>
<accession>A0ABD2ZAN2</accession>
<dbReference type="Proteomes" id="UP001630127">
    <property type="component" value="Unassembled WGS sequence"/>
</dbReference>
<dbReference type="EMBL" id="JBJUIK010000010">
    <property type="protein sequence ID" value="KAL3516508.1"/>
    <property type="molecule type" value="Genomic_DNA"/>
</dbReference>
<keyword evidence="2" id="KW-1185">Reference proteome</keyword>
<reference evidence="1 2" key="1">
    <citation type="submission" date="2024-11" db="EMBL/GenBank/DDBJ databases">
        <title>A near-complete genome assembly of Cinchona calisaya.</title>
        <authorList>
            <person name="Lian D.C."/>
            <person name="Zhao X.W."/>
            <person name="Wei L."/>
        </authorList>
    </citation>
    <scope>NUCLEOTIDE SEQUENCE [LARGE SCALE GENOMIC DNA]</scope>
    <source>
        <tissue evidence="1">Nenye</tissue>
    </source>
</reference>
<sequence>MILSLILMKLERFLTFILNRPRKPKLHCSLLNLIFCTPLSQIYYCQLTGIVLSPKKYNFTYFFCVFKGIPLDFGYLFCSLWELFVIDTRRNIPFGKFLTKIFDFLNIPFSGNKQYPPYFNNSYIERKGLCFFNDQWLTKAAFDIAQSQSHASTSDFAIPHSPTPQPPPLTSNHLFHISVDFSPL</sequence>
<protein>
    <submittedName>
        <fullName evidence="1">Uncharacterized protein</fullName>
    </submittedName>
</protein>
<evidence type="ECO:0000313" key="2">
    <source>
        <dbReference type="Proteomes" id="UP001630127"/>
    </source>
</evidence>
<comment type="caution">
    <text evidence="1">The sequence shown here is derived from an EMBL/GenBank/DDBJ whole genome shotgun (WGS) entry which is preliminary data.</text>
</comment>
<name>A0ABD2ZAN2_9GENT</name>
<proteinExistence type="predicted"/>